<dbReference type="InParanoid" id="A0A3Q7HK79"/>
<proteinExistence type="predicted"/>
<keyword evidence="2" id="KW-1185">Reference proteome</keyword>
<dbReference type="AlphaFoldDB" id="A0A3Q7HK79"/>
<protein>
    <recommendedName>
        <fullName evidence="3">Reverse transcriptase Ty1/copia-type domain-containing protein</fullName>
    </recommendedName>
</protein>
<dbReference type="STRING" id="4081.A0A3Q7HK79"/>
<accession>A0A3Q7HK79</accession>
<sequence length="121" mass="13989">MADYKRVMKPVISSSPPKATMVHQLLMQPCRDALLFLRSPSLEHWKAVKMVLRYINASSTSYLQISCHFDSNLYMYADVDWMGDPNDRIFTSGYILFFGPNPIFHFSKKKQSVARSFTEAE</sequence>
<evidence type="ECO:0000313" key="2">
    <source>
        <dbReference type="Proteomes" id="UP000004994"/>
    </source>
</evidence>
<evidence type="ECO:0008006" key="3">
    <source>
        <dbReference type="Google" id="ProtNLM"/>
    </source>
</evidence>
<dbReference type="Proteomes" id="UP000004994">
    <property type="component" value="Chromosome 8"/>
</dbReference>
<dbReference type="PANTHER" id="PTHR11439:SF455">
    <property type="entry name" value="RLK (RECEPTOR-LIKE PROTEIN KINASE) 8, PUTATIVE-RELATED"/>
    <property type="match status" value="1"/>
</dbReference>
<name>A0A3Q7HK79_SOLLC</name>
<reference evidence="1" key="1">
    <citation type="journal article" date="2012" name="Nature">
        <title>The tomato genome sequence provides insights into fleshy fruit evolution.</title>
        <authorList>
            <consortium name="Tomato Genome Consortium"/>
        </authorList>
    </citation>
    <scope>NUCLEOTIDE SEQUENCE [LARGE SCALE GENOMIC DNA]</scope>
    <source>
        <strain evidence="1">cv. Heinz 1706</strain>
    </source>
</reference>
<reference evidence="1" key="2">
    <citation type="submission" date="2019-01" db="UniProtKB">
        <authorList>
            <consortium name="EnsemblPlants"/>
        </authorList>
    </citation>
    <scope>IDENTIFICATION</scope>
    <source>
        <strain evidence="1">cv. Heinz 1706</strain>
    </source>
</reference>
<dbReference type="EnsemblPlants" id="Solyc08g028707.1.1">
    <property type="protein sequence ID" value="Solyc08g028707.1.1"/>
    <property type="gene ID" value="Solyc08g028707.1"/>
</dbReference>
<dbReference type="PANTHER" id="PTHR11439">
    <property type="entry name" value="GAG-POL-RELATED RETROTRANSPOSON"/>
    <property type="match status" value="1"/>
</dbReference>
<organism evidence="1">
    <name type="scientific">Solanum lycopersicum</name>
    <name type="common">Tomato</name>
    <name type="synonym">Lycopersicon esculentum</name>
    <dbReference type="NCBI Taxonomy" id="4081"/>
    <lineage>
        <taxon>Eukaryota</taxon>
        <taxon>Viridiplantae</taxon>
        <taxon>Streptophyta</taxon>
        <taxon>Embryophyta</taxon>
        <taxon>Tracheophyta</taxon>
        <taxon>Spermatophyta</taxon>
        <taxon>Magnoliopsida</taxon>
        <taxon>eudicotyledons</taxon>
        <taxon>Gunneridae</taxon>
        <taxon>Pentapetalae</taxon>
        <taxon>asterids</taxon>
        <taxon>lamiids</taxon>
        <taxon>Solanales</taxon>
        <taxon>Solanaceae</taxon>
        <taxon>Solanoideae</taxon>
        <taxon>Solaneae</taxon>
        <taxon>Solanum</taxon>
        <taxon>Solanum subgen. Lycopersicon</taxon>
    </lineage>
</organism>
<dbReference type="Gramene" id="Solyc08g028707.1.1">
    <property type="protein sequence ID" value="Solyc08g028707.1.1"/>
    <property type="gene ID" value="Solyc08g028707.1"/>
</dbReference>
<evidence type="ECO:0000313" key="1">
    <source>
        <dbReference type="EnsemblPlants" id="Solyc08g028707.1.1"/>
    </source>
</evidence>
<dbReference type="OMA" id="LQISCHF"/>